<accession>A0A5B8IJW1</accession>
<dbReference type="Pfam" id="PF01548">
    <property type="entry name" value="DEDD_Tnp_IS110"/>
    <property type="match status" value="1"/>
</dbReference>
<keyword evidence="1" id="KW-0175">Coiled coil</keyword>
<dbReference type="InterPro" id="IPR003346">
    <property type="entry name" value="Transposase_20"/>
</dbReference>
<evidence type="ECO:0000313" key="5">
    <source>
        <dbReference type="EMBL" id="QDY66592.1"/>
    </source>
</evidence>
<dbReference type="RefSeq" id="WP_146276521.1">
    <property type="nucleotide sequence ID" value="NZ_CP042260.1"/>
</dbReference>
<dbReference type="PANTHER" id="PTHR33055">
    <property type="entry name" value="TRANSPOSASE FOR INSERTION SEQUENCE ELEMENT IS1111A"/>
    <property type="match status" value="1"/>
</dbReference>
<dbReference type="GO" id="GO:0003677">
    <property type="term" value="F:DNA binding"/>
    <property type="evidence" value="ECO:0007669"/>
    <property type="project" value="InterPro"/>
</dbReference>
<protein>
    <submittedName>
        <fullName evidence="7">IS110 family transposase</fullName>
    </submittedName>
</protein>
<evidence type="ECO:0000313" key="4">
    <source>
        <dbReference type="EMBL" id="QDY66478.1"/>
    </source>
</evidence>
<evidence type="ECO:0000313" key="9">
    <source>
        <dbReference type="Proteomes" id="UP001060018"/>
    </source>
</evidence>
<feature type="coiled-coil region" evidence="1">
    <location>
        <begin position="183"/>
        <end position="229"/>
    </location>
</feature>
<organism evidence="7 9">
    <name type="scientific">Glutamicibacter halophytocola</name>
    <dbReference type="NCBI Taxonomy" id="1933880"/>
    <lineage>
        <taxon>Bacteria</taxon>
        <taxon>Bacillati</taxon>
        <taxon>Actinomycetota</taxon>
        <taxon>Actinomycetes</taxon>
        <taxon>Micrococcales</taxon>
        <taxon>Micrococcaceae</taxon>
        <taxon>Glutamicibacter</taxon>
    </lineage>
</organism>
<dbReference type="GO" id="GO:0006313">
    <property type="term" value="P:DNA transposition"/>
    <property type="evidence" value="ECO:0007669"/>
    <property type="project" value="InterPro"/>
</dbReference>
<dbReference type="InterPro" id="IPR002525">
    <property type="entry name" value="Transp_IS110-like_N"/>
</dbReference>
<dbReference type="AlphaFoldDB" id="A0A5B8IJW1"/>
<dbReference type="NCBIfam" id="NF033542">
    <property type="entry name" value="transpos_IS110"/>
    <property type="match status" value="1"/>
</dbReference>
<dbReference type="GO" id="GO:0004803">
    <property type="term" value="F:transposase activity"/>
    <property type="evidence" value="ECO:0007669"/>
    <property type="project" value="InterPro"/>
</dbReference>
<proteinExistence type="predicted"/>
<sequence>MSIVAHSHSFVVGVDTHARKHVYALIDTITGALLDTNDFPTSATGINRAIAWVSRRTEAATNTLWVIEGAATYGAILAGVIAARNFQVVEAPFMGKRQKGAGKSDVIDAHRMATAVLGLQEEKLRQPRANEGIRQGLRILLSARESMTHERTRAVNALNALVRANPLGVDARQKLNVTQIGEISRWREREEELSLKIARAEAVRLAKHVSTLDEQLKNNESQLDELVRASEASALLNETGFKAITAAKCLVAWSHAGRVRSEAAFAALAGTSPIPASSGNTSRHRLNRGGDRTLNSALHMVAVTCMAHDRTTREYVEKRRAEGKTDREIRRCLKRYLARRVFKILSAVSITKIGASAAA</sequence>
<dbReference type="PANTHER" id="PTHR33055:SF16">
    <property type="entry name" value="TRANSPOSASE FOR INSERTION SEQUENCE ELEMENT IS1547"/>
    <property type="match status" value="1"/>
</dbReference>
<feature type="domain" description="Transposase IS110-like N-terminal" evidence="2">
    <location>
        <begin position="12"/>
        <end position="162"/>
    </location>
</feature>
<reference evidence="7" key="2">
    <citation type="journal article" date="2022" name="Pest Manag. Sci.">
        <title>Glutamicibacter halophytocola-mediated host fitness of potato tuber moth on Solanaceae crops.</title>
        <authorList>
            <person name="Wang W."/>
            <person name="Xiao G."/>
            <person name="Du G."/>
            <person name="Chang L."/>
            <person name="Yang Y."/>
            <person name="Ye J."/>
            <person name="Chen B."/>
        </authorList>
    </citation>
    <scope>NUCLEOTIDE SEQUENCE</scope>
    <source>
        <strain evidence="7">S2</strain>
    </source>
</reference>
<dbReference type="Proteomes" id="UP000320717">
    <property type="component" value="Chromosome"/>
</dbReference>
<evidence type="ECO:0000256" key="1">
    <source>
        <dbReference type="SAM" id="Coils"/>
    </source>
</evidence>
<dbReference type="EMBL" id="CP042260">
    <property type="protein sequence ID" value="QDY66478.1"/>
    <property type="molecule type" value="Genomic_DNA"/>
</dbReference>
<evidence type="ECO:0000313" key="7">
    <source>
        <dbReference type="EMBL" id="UUX60380.1"/>
    </source>
</evidence>
<dbReference type="EMBL" id="CP042260">
    <property type="protein sequence ID" value="QDY66592.1"/>
    <property type="molecule type" value="Genomic_DNA"/>
</dbReference>
<dbReference type="Pfam" id="PF02371">
    <property type="entry name" value="Transposase_20"/>
    <property type="match status" value="1"/>
</dbReference>
<dbReference type="Proteomes" id="UP001060018">
    <property type="component" value="Chromosome"/>
</dbReference>
<dbReference type="EMBL" id="CP102487">
    <property type="protein sequence ID" value="UUX58583.1"/>
    <property type="molecule type" value="Genomic_DNA"/>
</dbReference>
<evidence type="ECO:0000259" key="3">
    <source>
        <dbReference type="Pfam" id="PF02371"/>
    </source>
</evidence>
<dbReference type="EMBL" id="CP102487">
    <property type="protein sequence ID" value="UUX60380.1"/>
    <property type="molecule type" value="Genomic_DNA"/>
</dbReference>
<feature type="domain" description="Transposase IS116/IS110/IS902 C-terminal" evidence="3">
    <location>
        <begin position="235"/>
        <end position="316"/>
    </location>
</feature>
<evidence type="ECO:0000313" key="6">
    <source>
        <dbReference type="EMBL" id="UUX58583.1"/>
    </source>
</evidence>
<name>A0A5B8IJW1_9MICC</name>
<evidence type="ECO:0000313" key="8">
    <source>
        <dbReference type="Proteomes" id="UP000320717"/>
    </source>
</evidence>
<reference evidence="4 8" key="1">
    <citation type="submission" date="2019-07" db="EMBL/GenBank/DDBJ databases">
        <title>Complete Genome Sequence of drought tolerant Plant Growth-Promoting Rhizobacterium Glutamicibacter halophytocola DR408.</title>
        <authorList>
            <person name="Nishu S.D."/>
            <person name="Lee T.K."/>
        </authorList>
    </citation>
    <scope>NUCLEOTIDE SEQUENCE [LARGE SCALE GENOMIC DNA]</scope>
    <source>
        <strain evidence="4 8">DR408</strain>
    </source>
</reference>
<gene>
    <name evidence="4" type="ORF">FQA45_09135</name>
    <name evidence="5" type="ORF">FQA45_09785</name>
    <name evidence="7" type="ORF">NUH22_07160</name>
    <name evidence="6" type="ORF">NUH22_14980</name>
</gene>
<dbReference type="OrthoDB" id="4337860at2"/>
<keyword evidence="8" id="KW-1185">Reference proteome</keyword>
<evidence type="ECO:0000259" key="2">
    <source>
        <dbReference type="Pfam" id="PF01548"/>
    </source>
</evidence>
<dbReference type="InterPro" id="IPR047650">
    <property type="entry name" value="Transpos_IS110"/>
</dbReference>